<evidence type="ECO:0000313" key="1">
    <source>
        <dbReference type="EMBL" id="MCH5599545.1"/>
    </source>
</evidence>
<organism evidence="1 2">
    <name type="scientific">Niabella ginsengisoli</name>
    <dbReference type="NCBI Taxonomy" id="522298"/>
    <lineage>
        <taxon>Bacteria</taxon>
        <taxon>Pseudomonadati</taxon>
        <taxon>Bacteroidota</taxon>
        <taxon>Chitinophagia</taxon>
        <taxon>Chitinophagales</taxon>
        <taxon>Chitinophagaceae</taxon>
        <taxon>Niabella</taxon>
    </lineage>
</organism>
<keyword evidence="2" id="KW-1185">Reference proteome</keyword>
<name>A0ABS9SMI3_9BACT</name>
<protein>
    <submittedName>
        <fullName evidence="1">Uncharacterized protein</fullName>
    </submittedName>
</protein>
<dbReference type="Proteomes" id="UP001202248">
    <property type="component" value="Unassembled WGS sequence"/>
</dbReference>
<dbReference type="EMBL" id="JAKWBL010000004">
    <property type="protein sequence ID" value="MCH5599545.1"/>
    <property type="molecule type" value="Genomic_DNA"/>
</dbReference>
<dbReference type="Gene3D" id="2.40.110.10">
    <property type="entry name" value="Butyryl-CoA Dehydrogenase, subunit A, domain 2"/>
    <property type="match status" value="1"/>
</dbReference>
<dbReference type="RefSeq" id="WP_240831588.1">
    <property type="nucleotide sequence ID" value="NZ_JAKWBL010000004.1"/>
</dbReference>
<dbReference type="SUPFAM" id="SSF56645">
    <property type="entry name" value="Acyl-CoA dehydrogenase NM domain-like"/>
    <property type="match status" value="1"/>
</dbReference>
<accession>A0ABS9SMI3</accession>
<reference evidence="1 2" key="1">
    <citation type="submission" date="2022-02" db="EMBL/GenBank/DDBJ databases">
        <authorList>
            <person name="Min J."/>
        </authorList>
    </citation>
    <scope>NUCLEOTIDE SEQUENCE [LARGE SCALE GENOMIC DNA]</scope>
    <source>
        <strain evidence="1 2">GR10-1</strain>
    </source>
</reference>
<proteinExistence type="predicted"/>
<dbReference type="InterPro" id="IPR009100">
    <property type="entry name" value="AcylCoA_DH/oxidase_NM_dom_sf"/>
</dbReference>
<comment type="caution">
    <text evidence="1">The sequence shown here is derived from an EMBL/GenBank/DDBJ whole genome shotgun (WGS) entry which is preliminary data.</text>
</comment>
<dbReference type="InterPro" id="IPR046373">
    <property type="entry name" value="Acyl-CoA_Oxase/DH_mid-dom_sf"/>
</dbReference>
<evidence type="ECO:0000313" key="2">
    <source>
        <dbReference type="Proteomes" id="UP001202248"/>
    </source>
</evidence>
<sequence length="67" mass="7231">MGGSGAVGGIAEQVKDGYVVNGFWKYATGAPHLTHFTANCYIQKDGKPILNEDGSKSIRSFSLRKKK</sequence>
<gene>
    <name evidence="1" type="ORF">MKP09_17360</name>
</gene>